<dbReference type="EMBL" id="FUYE01000014">
    <property type="protein sequence ID" value="SKB03095.1"/>
    <property type="molecule type" value="Genomic_DNA"/>
</dbReference>
<dbReference type="PROSITE" id="PS51318">
    <property type="entry name" value="TAT"/>
    <property type="match status" value="1"/>
</dbReference>
<name>A0A1T4YPA9_9BACT</name>
<dbReference type="Pfam" id="PF13618">
    <property type="entry name" value="Gluconate_2-dh3"/>
    <property type="match status" value="1"/>
</dbReference>
<accession>A0A1T4YPA9</accession>
<reference evidence="2" key="1">
    <citation type="submission" date="2017-02" db="EMBL/GenBank/DDBJ databases">
        <authorList>
            <person name="Varghese N."/>
            <person name="Submissions S."/>
        </authorList>
    </citation>
    <scope>NUCLEOTIDE SEQUENCE [LARGE SCALE GENOMIC DNA]</scope>
    <source>
        <strain evidence="2">ATCC 700200</strain>
    </source>
</reference>
<evidence type="ECO:0000313" key="2">
    <source>
        <dbReference type="Proteomes" id="UP000190774"/>
    </source>
</evidence>
<evidence type="ECO:0000313" key="1">
    <source>
        <dbReference type="EMBL" id="SKB03095.1"/>
    </source>
</evidence>
<gene>
    <name evidence="1" type="ORF">SAMN02745166_03764</name>
</gene>
<dbReference type="AlphaFoldDB" id="A0A1T4YPA9"/>
<protein>
    <submittedName>
        <fullName evidence="1">Gluconate 2-dehydrogenase subunit 3</fullName>
    </submittedName>
</protein>
<dbReference type="Proteomes" id="UP000190774">
    <property type="component" value="Unassembled WGS sequence"/>
</dbReference>
<sequence>MAMTSHDSPSPTRMDRRTAIQWMLAASASLTLNETSRGASAAFKATGYGPDPVMVKIYKPGDVWPLTLSETQRRTATALCDVIIPADETSPSASAVGVPDFIDEWVSSPYPGQAADRKTILEGLDWMEAESQKRFQTAFAQLNETQQHAICEELSLGSPAKPEHKKASAFFKRYRDLTAGGYYTTPEGMKDIGYRGNVTLAAFEGPPIEALKHVGLV</sequence>
<dbReference type="InterPro" id="IPR006311">
    <property type="entry name" value="TAT_signal"/>
</dbReference>
<proteinExistence type="predicted"/>
<organism evidence="1 2">
    <name type="scientific">Prosthecobacter debontii</name>
    <dbReference type="NCBI Taxonomy" id="48467"/>
    <lineage>
        <taxon>Bacteria</taxon>
        <taxon>Pseudomonadati</taxon>
        <taxon>Verrucomicrobiota</taxon>
        <taxon>Verrucomicrobiia</taxon>
        <taxon>Verrucomicrobiales</taxon>
        <taxon>Verrucomicrobiaceae</taxon>
        <taxon>Prosthecobacter</taxon>
    </lineage>
</organism>
<keyword evidence="2" id="KW-1185">Reference proteome</keyword>
<dbReference type="STRING" id="48467.SAMN02745166_03764"/>
<dbReference type="InterPro" id="IPR027056">
    <property type="entry name" value="Gluconate_2DH_su3"/>
</dbReference>